<dbReference type="Proteomes" id="UP000007800">
    <property type="component" value="Unassembled WGS sequence"/>
</dbReference>
<evidence type="ECO:0000313" key="2">
    <source>
        <dbReference type="EMBL" id="EER20277.1"/>
    </source>
</evidence>
<dbReference type="AlphaFoldDB" id="C5K5G1"/>
<protein>
    <submittedName>
        <fullName evidence="2">Uncharacterized protein</fullName>
    </submittedName>
</protein>
<dbReference type="RefSeq" id="XP_002788481.1">
    <property type="nucleotide sequence ID" value="XM_002788435.1"/>
</dbReference>
<feature type="region of interest" description="Disordered" evidence="1">
    <location>
        <begin position="40"/>
        <end position="77"/>
    </location>
</feature>
<sequence length="89" mass="9590">MCLEFAVDSQFKFKVEAEAHPMDIGDIIMKVCMTRGPCNGSGGQGLHRSQRPSIAQLPLGRIGGTSRGGRKKRGSQYGHLAKLISSKGF</sequence>
<dbReference type="GeneID" id="9053824"/>
<name>C5K5G1_PERM5</name>
<proteinExistence type="predicted"/>
<organism evidence="3">
    <name type="scientific">Perkinsus marinus (strain ATCC 50983 / TXsc)</name>
    <dbReference type="NCBI Taxonomy" id="423536"/>
    <lineage>
        <taxon>Eukaryota</taxon>
        <taxon>Sar</taxon>
        <taxon>Alveolata</taxon>
        <taxon>Perkinsozoa</taxon>
        <taxon>Perkinsea</taxon>
        <taxon>Perkinsida</taxon>
        <taxon>Perkinsidae</taxon>
        <taxon>Perkinsus</taxon>
    </lineage>
</organism>
<evidence type="ECO:0000313" key="3">
    <source>
        <dbReference type="Proteomes" id="UP000007800"/>
    </source>
</evidence>
<reference evidence="2 3" key="1">
    <citation type="submission" date="2008-07" db="EMBL/GenBank/DDBJ databases">
        <authorList>
            <person name="El-Sayed N."/>
            <person name="Caler E."/>
            <person name="Inman J."/>
            <person name="Amedeo P."/>
            <person name="Hass B."/>
            <person name="Wortman J."/>
        </authorList>
    </citation>
    <scope>NUCLEOTIDE SEQUENCE [LARGE SCALE GENOMIC DNA]</scope>
    <source>
        <strain evidence="3">ATCC 50983 / TXsc</strain>
    </source>
</reference>
<gene>
    <name evidence="2" type="ORF">Pmar_PMAR028555</name>
</gene>
<evidence type="ECO:0000256" key="1">
    <source>
        <dbReference type="SAM" id="MobiDB-lite"/>
    </source>
</evidence>
<dbReference type="EMBL" id="GG670591">
    <property type="protein sequence ID" value="EER20277.1"/>
    <property type="molecule type" value="Genomic_DNA"/>
</dbReference>
<accession>C5K5G1</accession>
<dbReference type="InParanoid" id="C5K5G1"/>
<keyword evidence="3" id="KW-1185">Reference proteome</keyword>